<sequence length="687" mass="74823">MHFFPAIEETVHVTLPEWHTTSSTVDLRFSAVLGDDELQQFRNGMKVQVWSNVPIGQRGEGEWGEIDMDEVESSPGLSSESDSNSQVSLVPLNYVQDKSSNHLSVICSIPFSGQSSQHFYFTYRLVYPSGEVKWLGHFHRNGTLIVDTIPKSNLDIVLEGGWATNRRGPFVWNMRGRQGEEVPIAQVVRLEDWVFWSARKDSFLTGPASNASLLFLVPCVRPNAIYWPKTVVLSASPGTSISVSTSGMICASGSGTLLLQTYDAVDSADSFIDRIFAHASIDFHSLGVFSNFIALTSASKGSSIQTAVIPLALPGSVVQIVVPSASLGSILGAPTPEYTIFVPGQPSVQFFDPVHSESGLVTFSIPPFGGLFILSPLYPIPTTSKNEVSELANHLFVTVLSPHSIVEEEPVHDGALPTPPPSPHLQPIARLSPSQFNSANTSLLDLGEQDTAISELPRPSTDPDLLNIDSTSSQTIRPTEYARAPSLNRRSSASLVESYRENGPNVMVAFMKHLYLVLTLWFSMVFRKVFGGASSAEHDAPLRLPQPETAEEAPDSGESPSLANERTPLLARADPPPKSVIEPMVQVEEPSPSPPPTAFVPATVPSPATSSIQFDLLEERRGPHILALRDTSGSFTKDNLPEKMSVEINGQAMYLNNVKSLQEGVFCIELDWEEPGRMVIKLITDVL</sequence>
<reference evidence="2" key="1">
    <citation type="journal article" date="2019" name="Environ. Microbiol.">
        <title>Fungal ecological strategies reflected in gene transcription - a case study of two litter decomposers.</title>
        <authorList>
            <person name="Barbi F."/>
            <person name="Kohler A."/>
            <person name="Barry K."/>
            <person name="Baskaran P."/>
            <person name="Daum C."/>
            <person name="Fauchery L."/>
            <person name="Ihrmark K."/>
            <person name="Kuo A."/>
            <person name="LaButti K."/>
            <person name="Lipzen A."/>
            <person name="Morin E."/>
            <person name="Grigoriev I.V."/>
            <person name="Henrissat B."/>
            <person name="Lindahl B."/>
            <person name="Martin F."/>
        </authorList>
    </citation>
    <scope>NUCLEOTIDE SEQUENCE</scope>
    <source>
        <strain evidence="2">JB14</strain>
    </source>
</reference>
<dbReference type="EMBL" id="ML769384">
    <property type="protein sequence ID" value="KAE9410743.1"/>
    <property type="molecule type" value="Genomic_DNA"/>
</dbReference>
<feature type="region of interest" description="Disordered" evidence="1">
    <location>
        <begin position="454"/>
        <end position="491"/>
    </location>
</feature>
<evidence type="ECO:0000313" key="2">
    <source>
        <dbReference type="EMBL" id="KAE9410743.1"/>
    </source>
</evidence>
<dbReference type="Proteomes" id="UP000799118">
    <property type="component" value="Unassembled WGS sequence"/>
</dbReference>
<dbReference type="AlphaFoldDB" id="A0A6A4IMP1"/>
<accession>A0A6A4IMP1</accession>
<dbReference type="OrthoDB" id="3178019at2759"/>
<evidence type="ECO:0000256" key="1">
    <source>
        <dbReference type="SAM" id="MobiDB-lite"/>
    </source>
</evidence>
<evidence type="ECO:0000313" key="3">
    <source>
        <dbReference type="Proteomes" id="UP000799118"/>
    </source>
</evidence>
<name>A0A6A4IMP1_9AGAR</name>
<feature type="region of interest" description="Disordered" evidence="1">
    <location>
        <begin position="537"/>
        <end position="563"/>
    </location>
</feature>
<keyword evidence="3" id="KW-1185">Reference proteome</keyword>
<proteinExistence type="predicted"/>
<feature type="compositionally biased region" description="Polar residues" evidence="1">
    <location>
        <begin position="468"/>
        <end position="477"/>
    </location>
</feature>
<gene>
    <name evidence="2" type="ORF">BT96DRAFT_912215</name>
</gene>
<organism evidence="2 3">
    <name type="scientific">Gymnopus androsaceus JB14</name>
    <dbReference type="NCBI Taxonomy" id="1447944"/>
    <lineage>
        <taxon>Eukaryota</taxon>
        <taxon>Fungi</taxon>
        <taxon>Dikarya</taxon>
        <taxon>Basidiomycota</taxon>
        <taxon>Agaricomycotina</taxon>
        <taxon>Agaricomycetes</taxon>
        <taxon>Agaricomycetidae</taxon>
        <taxon>Agaricales</taxon>
        <taxon>Marasmiineae</taxon>
        <taxon>Omphalotaceae</taxon>
        <taxon>Gymnopus</taxon>
    </lineage>
</organism>
<protein>
    <submittedName>
        <fullName evidence="2">Uncharacterized protein</fullName>
    </submittedName>
</protein>